<comment type="catalytic activity">
    <reaction evidence="1">
        <text>ATP + protein L-histidine = ADP + protein N-phospho-L-histidine.</text>
        <dbReference type="EC" id="2.7.13.3"/>
    </reaction>
</comment>
<keyword evidence="7 12" id="KW-0418">Kinase</keyword>
<keyword evidence="10" id="KW-0472">Membrane</keyword>
<evidence type="ECO:0000256" key="8">
    <source>
        <dbReference type="ARBA" id="ARBA00022989"/>
    </source>
</evidence>
<dbReference type="RefSeq" id="WP_378590537.1">
    <property type="nucleotide sequence ID" value="NZ_JBHSKD010000011.1"/>
</dbReference>
<keyword evidence="6 10" id="KW-0812">Transmembrane</keyword>
<gene>
    <name evidence="12" type="ORF">ACFPGP_12405</name>
</gene>
<evidence type="ECO:0000256" key="6">
    <source>
        <dbReference type="ARBA" id="ARBA00022692"/>
    </source>
</evidence>
<keyword evidence="4" id="KW-0597">Phosphoprotein</keyword>
<feature type="transmembrane region" description="Helical" evidence="10">
    <location>
        <begin position="130"/>
        <end position="150"/>
    </location>
</feature>
<dbReference type="EMBL" id="JBHSKD010000011">
    <property type="protein sequence ID" value="MFC5177480.1"/>
    <property type="molecule type" value="Genomic_DNA"/>
</dbReference>
<dbReference type="CDD" id="cd00082">
    <property type="entry name" value="HisKA"/>
    <property type="match status" value="1"/>
</dbReference>
<dbReference type="GO" id="GO:0016301">
    <property type="term" value="F:kinase activity"/>
    <property type="evidence" value="ECO:0007669"/>
    <property type="project" value="UniProtKB-KW"/>
</dbReference>
<keyword evidence="13" id="KW-1185">Reference proteome</keyword>
<protein>
    <recommendedName>
        <fullName evidence="3">histidine kinase</fullName>
        <ecNumber evidence="3">2.7.13.3</ecNumber>
    </recommendedName>
</protein>
<keyword evidence="5" id="KW-0808">Transferase</keyword>
<dbReference type="Gene3D" id="1.10.287.130">
    <property type="match status" value="1"/>
</dbReference>
<feature type="domain" description="HAMP" evidence="11">
    <location>
        <begin position="151"/>
        <end position="203"/>
    </location>
</feature>
<dbReference type="InterPro" id="IPR003661">
    <property type="entry name" value="HisK_dim/P_dom"/>
</dbReference>
<evidence type="ECO:0000313" key="13">
    <source>
        <dbReference type="Proteomes" id="UP001596087"/>
    </source>
</evidence>
<evidence type="ECO:0000256" key="2">
    <source>
        <dbReference type="ARBA" id="ARBA00004236"/>
    </source>
</evidence>
<dbReference type="EC" id="2.7.13.3" evidence="3"/>
<dbReference type="SMART" id="SM00304">
    <property type="entry name" value="HAMP"/>
    <property type="match status" value="1"/>
</dbReference>
<evidence type="ECO:0000256" key="7">
    <source>
        <dbReference type="ARBA" id="ARBA00022777"/>
    </source>
</evidence>
<evidence type="ECO:0000313" key="12">
    <source>
        <dbReference type="EMBL" id="MFC5177480.1"/>
    </source>
</evidence>
<sequence>MRERLTVAFVLLAITVVIGAGAVRSYTILNLLRDDSAAHLREHAELISGLLEERYTEDEPITARYIASVAPEEAKVVFTPEDGEPVVSVGEAFEAGSNDIAVSSTGPLGTVSVTEAGKGLSDIVTREPTMLFTLLLLVATLAGLIGYVAARQLARPLEQLAEAAGALGRGRFDLDLPKTRMPEAQAIGSALRTSAVQLESRIRRERSFSEQASHELRTPITTLRLELEDLMVRDDVPDDVRASAKRCLAQVDGMESSAGRLVELTRGSLMEGAEVPLEQLAKDVAQRWADRLAERRRKLTATVEGDLDLMFTPGPVEQVTDLVLSDVAQAGAGPVRMRLFAEERYLRIRLPAGTISEPGRSRFRRNLPQPGSGVDAARDVATAFGGKVTGSGVADDLEVLLPRR</sequence>
<dbReference type="Proteomes" id="UP001596087">
    <property type="component" value="Unassembled WGS sequence"/>
</dbReference>
<evidence type="ECO:0000256" key="4">
    <source>
        <dbReference type="ARBA" id="ARBA00022553"/>
    </source>
</evidence>
<dbReference type="PANTHER" id="PTHR45436:SF5">
    <property type="entry name" value="SENSOR HISTIDINE KINASE TRCS"/>
    <property type="match status" value="1"/>
</dbReference>
<dbReference type="InterPro" id="IPR050428">
    <property type="entry name" value="TCS_sensor_his_kinase"/>
</dbReference>
<dbReference type="InterPro" id="IPR036097">
    <property type="entry name" value="HisK_dim/P_sf"/>
</dbReference>
<accession>A0ABW0BK61</accession>
<dbReference type="InterPro" id="IPR003660">
    <property type="entry name" value="HAMP_dom"/>
</dbReference>
<dbReference type="SUPFAM" id="SSF47384">
    <property type="entry name" value="Homodimeric domain of signal transducing histidine kinase"/>
    <property type="match status" value="1"/>
</dbReference>
<name>A0ABW0BK61_9ACTN</name>
<evidence type="ECO:0000256" key="3">
    <source>
        <dbReference type="ARBA" id="ARBA00012438"/>
    </source>
</evidence>
<reference evidence="13" key="1">
    <citation type="journal article" date="2019" name="Int. J. Syst. Evol. Microbiol.">
        <title>The Global Catalogue of Microorganisms (GCM) 10K type strain sequencing project: providing services to taxonomists for standard genome sequencing and annotation.</title>
        <authorList>
            <consortium name="The Broad Institute Genomics Platform"/>
            <consortium name="The Broad Institute Genome Sequencing Center for Infectious Disease"/>
            <person name="Wu L."/>
            <person name="Ma J."/>
        </authorList>
    </citation>
    <scope>NUCLEOTIDE SEQUENCE [LARGE SCALE GENOMIC DNA]</scope>
    <source>
        <strain evidence="13">DFY41</strain>
    </source>
</reference>
<evidence type="ECO:0000259" key="11">
    <source>
        <dbReference type="PROSITE" id="PS50885"/>
    </source>
</evidence>
<keyword evidence="9" id="KW-0902">Two-component regulatory system</keyword>
<dbReference type="PROSITE" id="PS50885">
    <property type="entry name" value="HAMP"/>
    <property type="match status" value="1"/>
</dbReference>
<evidence type="ECO:0000256" key="9">
    <source>
        <dbReference type="ARBA" id="ARBA00023012"/>
    </source>
</evidence>
<organism evidence="12 13">
    <name type="scientific">Nocardioides taihuensis</name>
    <dbReference type="NCBI Taxonomy" id="1835606"/>
    <lineage>
        <taxon>Bacteria</taxon>
        <taxon>Bacillati</taxon>
        <taxon>Actinomycetota</taxon>
        <taxon>Actinomycetes</taxon>
        <taxon>Propionibacteriales</taxon>
        <taxon>Nocardioidaceae</taxon>
        <taxon>Nocardioides</taxon>
    </lineage>
</organism>
<comment type="subcellular location">
    <subcellularLocation>
        <location evidence="2">Cell membrane</location>
    </subcellularLocation>
</comment>
<evidence type="ECO:0000256" key="1">
    <source>
        <dbReference type="ARBA" id="ARBA00000085"/>
    </source>
</evidence>
<dbReference type="PANTHER" id="PTHR45436">
    <property type="entry name" value="SENSOR HISTIDINE KINASE YKOH"/>
    <property type="match status" value="1"/>
</dbReference>
<evidence type="ECO:0000256" key="10">
    <source>
        <dbReference type="SAM" id="Phobius"/>
    </source>
</evidence>
<keyword evidence="8 10" id="KW-1133">Transmembrane helix</keyword>
<dbReference type="Gene3D" id="6.10.340.10">
    <property type="match status" value="1"/>
</dbReference>
<proteinExistence type="predicted"/>
<evidence type="ECO:0000256" key="5">
    <source>
        <dbReference type="ARBA" id="ARBA00022679"/>
    </source>
</evidence>
<comment type="caution">
    <text evidence="12">The sequence shown here is derived from an EMBL/GenBank/DDBJ whole genome shotgun (WGS) entry which is preliminary data.</text>
</comment>